<accession>A0A4P9ZCW8</accession>
<dbReference type="EMBL" id="ML004452">
    <property type="protein sequence ID" value="RKP30766.1"/>
    <property type="molecule type" value="Genomic_DNA"/>
</dbReference>
<evidence type="ECO:0008006" key="4">
    <source>
        <dbReference type="Google" id="ProtNLM"/>
    </source>
</evidence>
<gene>
    <name evidence="2" type="ORF">METBISCDRAFT_27141</name>
</gene>
<organism evidence="2 3">
    <name type="scientific">Metschnikowia bicuspidata</name>
    <dbReference type="NCBI Taxonomy" id="27322"/>
    <lineage>
        <taxon>Eukaryota</taxon>
        <taxon>Fungi</taxon>
        <taxon>Dikarya</taxon>
        <taxon>Ascomycota</taxon>
        <taxon>Saccharomycotina</taxon>
        <taxon>Pichiomycetes</taxon>
        <taxon>Metschnikowiaceae</taxon>
        <taxon>Metschnikowia</taxon>
    </lineage>
</organism>
<evidence type="ECO:0000313" key="2">
    <source>
        <dbReference type="EMBL" id="RKP30766.1"/>
    </source>
</evidence>
<dbReference type="Proteomes" id="UP000268321">
    <property type="component" value="Unassembled WGS sequence"/>
</dbReference>
<protein>
    <recommendedName>
        <fullName evidence="4">Hap4 transcription factor heteromerisation domain-containing protein</fullName>
    </recommendedName>
</protein>
<proteinExistence type="predicted"/>
<reference evidence="3" key="1">
    <citation type="journal article" date="2018" name="Nat. Microbiol.">
        <title>Leveraging single-cell genomics to expand the fungal tree of life.</title>
        <authorList>
            <person name="Ahrendt S.R."/>
            <person name="Quandt C.A."/>
            <person name="Ciobanu D."/>
            <person name="Clum A."/>
            <person name="Salamov A."/>
            <person name="Andreopoulos B."/>
            <person name="Cheng J.F."/>
            <person name="Woyke T."/>
            <person name="Pelin A."/>
            <person name="Henrissat B."/>
            <person name="Reynolds N.K."/>
            <person name="Benny G.L."/>
            <person name="Smith M.E."/>
            <person name="James T.Y."/>
            <person name="Grigoriev I.V."/>
        </authorList>
    </citation>
    <scope>NUCLEOTIDE SEQUENCE [LARGE SCALE GENOMIC DNA]</scope>
    <source>
        <strain evidence="3">Baker2002</strain>
    </source>
</reference>
<sequence length="512" mass="55031">MSSAHNDLKTPLMQNTASRTIKDSANLTKNLVSALPMLTKYAKIQPVIFIKPKPSAMPPGYKLSFNPQYDPQASASSFFGDDLAANIYVLRKWVLPTCPRPGRKPMDAAATPNAVFSGEEGRGLAKKRFKGPKNAALVDALSPPTSAGVGSPGSISMSPSWASPVANHASSMCSSGVESSTSFGEDPGGSAVPAETGSKPASKQFAALQEAYLATLREHELIWNYIDTLLNQITELRFVQSGIITVDALNSTNDAKTKVLPLQTSDQLDHINNVRDLEKFLAHQINQSNVFHSVTKKCIDEGSGARNPIQLQVDYYLRLRRLHRSKNGTSASGIREDGLAFGSLRIKLSNGDATPPDPKLISTNSNQPTTESAKVQSAPTDMLGVGICSTISDVIPDSSNMRSHGMSSAGVELSTSGGGMGLLDHDSLKSFKPSAFTPSLLRPLEIDLFDEDFLCTEPVDIYEKLKNDDPELEFVPLLKQAAALGRKKFTCGFCSGETPCLCFDADNIFGDK</sequence>
<feature type="region of interest" description="Disordered" evidence="1">
    <location>
        <begin position="349"/>
        <end position="377"/>
    </location>
</feature>
<evidence type="ECO:0000256" key="1">
    <source>
        <dbReference type="SAM" id="MobiDB-lite"/>
    </source>
</evidence>
<dbReference type="AlphaFoldDB" id="A0A4P9ZCW8"/>
<keyword evidence="3" id="KW-1185">Reference proteome</keyword>
<feature type="region of interest" description="Disordered" evidence="1">
    <location>
        <begin position="176"/>
        <end position="198"/>
    </location>
</feature>
<feature type="compositionally biased region" description="Polar residues" evidence="1">
    <location>
        <begin position="361"/>
        <end position="377"/>
    </location>
</feature>
<name>A0A4P9ZCW8_9ASCO</name>
<evidence type="ECO:0000313" key="3">
    <source>
        <dbReference type="Proteomes" id="UP000268321"/>
    </source>
</evidence>
<dbReference type="OrthoDB" id="5374328at2759"/>